<evidence type="ECO:0000256" key="1">
    <source>
        <dbReference type="SAM" id="SignalP"/>
    </source>
</evidence>
<evidence type="ECO:0000313" key="2">
    <source>
        <dbReference type="EMBL" id="CAI5440469.1"/>
    </source>
</evidence>
<name>A0A9P1MUE4_9PELO</name>
<sequence>MNFLTTLLLTTTIIYAANSAETAPTRAKSFASAVGSACSGKPLTCLEPFLHQDFKFINANGTLNRAEYIKLLSTRTADISAFDLKIDAATDAPGAQVKLPVHAGGSLKVYLFLVADAKVAGGEAIILVDKKNV</sequence>
<feature type="signal peptide" evidence="1">
    <location>
        <begin position="1"/>
        <end position="19"/>
    </location>
</feature>
<dbReference type="EMBL" id="CANHGI010000001">
    <property type="protein sequence ID" value="CAI5440469.1"/>
    <property type="molecule type" value="Genomic_DNA"/>
</dbReference>
<keyword evidence="1" id="KW-0732">Signal</keyword>
<reference evidence="2" key="1">
    <citation type="submission" date="2022-11" db="EMBL/GenBank/DDBJ databases">
        <authorList>
            <person name="Kikuchi T."/>
        </authorList>
    </citation>
    <scope>NUCLEOTIDE SEQUENCE</scope>
    <source>
        <strain evidence="2">PS1010</strain>
    </source>
</reference>
<organism evidence="2 3">
    <name type="scientific">Caenorhabditis angaria</name>
    <dbReference type="NCBI Taxonomy" id="860376"/>
    <lineage>
        <taxon>Eukaryota</taxon>
        <taxon>Metazoa</taxon>
        <taxon>Ecdysozoa</taxon>
        <taxon>Nematoda</taxon>
        <taxon>Chromadorea</taxon>
        <taxon>Rhabditida</taxon>
        <taxon>Rhabditina</taxon>
        <taxon>Rhabditomorpha</taxon>
        <taxon>Rhabditoidea</taxon>
        <taxon>Rhabditidae</taxon>
        <taxon>Peloderinae</taxon>
        <taxon>Caenorhabditis</taxon>
    </lineage>
</organism>
<dbReference type="AlphaFoldDB" id="A0A9P1MUE4"/>
<gene>
    <name evidence="2" type="ORF">CAMP_LOCUS3106</name>
</gene>
<protein>
    <submittedName>
        <fullName evidence="2">Uncharacterized protein</fullName>
    </submittedName>
</protein>
<proteinExistence type="predicted"/>
<dbReference type="Proteomes" id="UP001152747">
    <property type="component" value="Unassembled WGS sequence"/>
</dbReference>
<evidence type="ECO:0000313" key="3">
    <source>
        <dbReference type="Proteomes" id="UP001152747"/>
    </source>
</evidence>
<feature type="chain" id="PRO_5040130057" evidence="1">
    <location>
        <begin position="20"/>
        <end position="133"/>
    </location>
</feature>
<keyword evidence="3" id="KW-1185">Reference proteome</keyword>
<accession>A0A9P1MUE4</accession>
<comment type="caution">
    <text evidence="2">The sequence shown here is derived from an EMBL/GenBank/DDBJ whole genome shotgun (WGS) entry which is preliminary data.</text>
</comment>